<dbReference type="Pfam" id="PF01380">
    <property type="entry name" value="SIS"/>
    <property type="match status" value="1"/>
</dbReference>
<dbReference type="CDD" id="cd05005">
    <property type="entry name" value="SIS_PHI"/>
    <property type="match status" value="1"/>
</dbReference>
<accession>A0A7W8CWQ9</accession>
<sequence>MNNQEYAKIILNELNQTIPHIDVDKAEQMKQLILQADEIFCAGAGRSGFQVKGFAMRLMHMGLKSYVVGETCTPNIGKDGLLVICSGSGSTKSLVCHAQKAKDIGAKIALITIDPDSPIAQMADVVIEISAPSPKSAKAGAITSIQPMGSLFEQSEGLFMDCMIMMLMEAKHMDSDTMFGRHANLE</sequence>
<dbReference type="GO" id="GO:0043800">
    <property type="term" value="F:6-phospho-3-hexuloisomerase activity"/>
    <property type="evidence" value="ECO:0007669"/>
    <property type="project" value="UniProtKB-EC"/>
</dbReference>
<dbReference type="PANTHER" id="PTHR43443:SF1">
    <property type="entry name" value="3-HEXULOSE-6-PHOSPHATE ISOMERASE"/>
    <property type="match status" value="1"/>
</dbReference>
<dbReference type="Proteomes" id="UP000539953">
    <property type="component" value="Unassembled WGS sequence"/>
</dbReference>
<protein>
    <submittedName>
        <fullName evidence="3">6-phospho-3-hexuloisomerase</fullName>
        <ecNumber evidence="3">5.3.1.27</ecNumber>
    </submittedName>
</protein>
<dbReference type="AlphaFoldDB" id="A0A7W8CWQ9"/>
<proteinExistence type="inferred from homology"/>
<comment type="similarity">
    <text evidence="1">Belongs to the SIS family. PHI subfamily.</text>
</comment>
<feature type="domain" description="SIS" evidence="2">
    <location>
        <begin position="29"/>
        <end position="165"/>
    </location>
</feature>
<gene>
    <name evidence="3" type="ORF">HNQ47_000387</name>
</gene>
<dbReference type="InterPro" id="IPR017552">
    <property type="entry name" value="PHI/rmpB"/>
</dbReference>
<dbReference type="SUPFAM" id="SSF53697">
    <property type="entry name" value="SIS domain"/>
    <property type="match status" value="1"/>
</dbReference>
<dbReference type="EC" id="5.3.1.27" evidence="3"/>
<dbReference type="PROSITE" id="PS51464">
    <property type="entry name" value="SIS"/>
    <property type="match status" value="1"/>
</dbReference>
<evidence type="ECO:0000313" key="4">
    <source>
        <dbReference type="Proteomes" id="UP000539953"/>
    </source>
</evidence>
<dbReference type="NCBIfam" id="TIGR03127">
    <property type="entry name" value="RuMP_HxlB"/>
    <property type="match status" value="1"/>
</dbReference>
<keyword evidence="3" id="KW-0413">Isomerase</keyword>
<name>A0A7W8CWQ9_9FIRM</name>
<dbReference type="EMBL" id="JACHHK010000001">
    <property type="protein sequence ID" value="MBB5182384.1"/>
    <property type="molecule type" value="Genomic_DNA"/>
</dbReference>
<dbReference type="GO" id="GO:0097367">
    <property type="term" value="F:carbohydrate derivative binding"/>
    <property type="evidence" value="ECO:0007669"/>
    <property type="project" value="InterPro"/>
</dbReference>
<reference evidence="3 4" key="1">
    <citation type="submission" date="2020-08" db="EMBL/GenBank/DDBJ databases">
        <title>Genomic Encyclopedia of Type Strains, Phase IV (KMG-IV): sequencing the most valuable type-strain genomes for metagenomic binning, comparative biology and taxonomic classification.</title>
        <authorList>
            <person name="Goeker M."/>
        </authorList>
    </citation>
    <scope>NUCLEOTIDE SEQUENCE [LARGE SCALE GENOMIC DNA]</scope>
    <source>
        <strain evidence="3 4">DSM 25799</strain>
    </source>
</reference>
<keyword evidence="4" id="KW-1185">Reference proteome</keyword>
<dbReference type="Gene3D" id="3.40.50.10490">
    <property type="entry name" value="Glucose-6-phosphate isomerase like protein, domain 1"/>
    <property type="match status" value="1"/>
</dbReference>
<evidence type="ECO:0000313" key="3">
    <source>
        <dbReference type="EMBL" id="MBB5182384.1"/>
    </source>
</evidence>
<evidence type="ECO:0000256" key="1">
    <source>
        <dbReference type="ARBA" id="ARBA00009235"/>
    </source>
</evidence>
<dbReference type="RefSeq" id="WP_183327003.1">
    <property type="nucleotide sequence ID" value="NZ_JACHHK010000001.1"/>
</dbReference>
<comment type="caution">
    <text evidence="3">The sequence shown here is derived from an EMBL/GenBank/DDBJ whole genome shotgun (WGS) entry which is preliminary data.</text>
</comment>
<dbReference type="PANTHER" id="PTHR43443">
    <property type="entry name" value="3-HEXULOSE-6-PHOSPHATE ISOMERASE"/>
    <property type="match status" value="1"/>
</dbReference>
<dbReference type="GO" id="GO:1901135">
    <property type="term" value="P:carbohydrate derivative metabolic process"/>
    <property type="evidence" value="ECO:0007669"/>
    <property type="project" value="InterPro"/>
</dbReference>
<dbReference type="InterPro" id="IPR001347">
    <property type="entry name" value="SIS_dom"/>
</dbReference>
<evidence type="ECO:0000259" key="2">
    <source>
        <dbReference type="PROSITE" id="PS51464"/>
    </source>
</evidence>
<dbReference type="InterPro" id="IPR046348">
    <property type="entry name" value="SIS_dom_sf"/>
</dbReference>
<organism evidence="3 4">
    <name type="scientific">Catenisphaera adipataccumulans</name>
    <dbReference type="NCBI Taxonomy" id="700500"/>
    <lineage>
        <taxon>Bacteria</taxon>
        <taxon>Bacillati</taxon>
        <taxon>Bacillota</taxon>
        <taxon>Erysipelotrichia</taxon>
        <taxon>Erysipelotrichales</taxon>
        <taxon>Erysipelotrichaceae</taxon>
        <taxon>Catenisphaera</taxon>
    </lineage>
</organism>